<keyword evidence="6" id="KW-1185">Reference proteome</keyword>
<sequence>MNNLVPSYWGRPLEHYLSDYMLWGAVTVDSLMSSDNLTMIDEFRDNIDRVSAIASGDPDMSNQVSVSTLRSLHRMPYKPETYVHMANPPLISGCIKLMASIRGSGKPSPFSYELGYLSFRLVEICLGACLLDNHRVLAFKTRSPLCKPNLVPPVVEELSTHAGGGRESYNCVLGWSFCPDHATADYPLIISLSDTRLLMELLYSDRKLFLEAMRATHAIAGNLSALVFLFWRYVNYQRLLQGQLLSKKLRIPMLEIFYRCWVVSSTDQHAAFSHMYLCDKDQWPPWNELLHKVDPEDSRELVRAFTGHFVAANKFTFSDPITVSVLDIPNALYFLAYRIVPESEDLVGAFVETMIQRLWCAIADREESNELLIDSISTSLVWLRTILQQFHNTWETNTMPLSNIVLAMVNSELLPLVGRAMLLLEPFQSLDRQTPDLVKRSKIMAASRLLFEGISQVVPRDFLEMAFLHTLPVYWQVSRQMEFMSLVVFPEDIYPRRVRRGFYTVCVEIWNALCHSIADSQSRQGQGGVCANPRCPSPGIPEGTAYACSRCSGIYYCTPRCQAITIRSHRVVLSISDPKTAMSEP</sequence>
<keyword evidence="1" id="KW-0479">Metal-binding</keyword>
<evidence type="ECO:0000313" key="6">
    <source>
        <dbReference type="Proteomes" id="UP000027456"/>
    </source>
</evidence>
<dbReference type="InterPro" id="IPR002893">
    <property type="entry name" value="Znf_MYND"/>
</dbReference>
<organism evidence="5 6">
    <name type="scientific">Rhizoctonia solani 123E</name>
    <dbReference type="NCBI Taxonomy" id="1423351"/>
    <lineage>
        <taxon>Eukaryota</taxon>
        <taxon>Fungi</taxon>
        <taxon>Dikarya</taxon>
        <taxon>Basidiomycota</taxon>
        <taxon>Agaricomycotina</taxon>
        <taxon>Agaricomycetes</taxon>
        <taxon>Cantharellales</taxon>
        <taxon>Ceratobasidiaceae</taxon>
        <taxon>Rhizoctonia</taxon>
    </lineage>
</organism>
<reference evidence="5 6" key="1">
    <citation type="submission" date="2013-12" db="EMBL/GenBank/DDBJ databases">
        <authorList>
            <person name="Cubeta M."/>
            <person name="Pakala S."/>
            <person name="Fedorova N."/>
            <person name="Thomas E."/>
            <person name="Dean R."/>
            <person name="Jabaji S."/>
            <person name="Neate S."/>
            <person name="Toda T."/>
            <person name="Tavantzis S."/>
            <person name="Vilgalys R."/>
            <person name="Bharathan N."/>
            <person name="Pakala S."/>
            <person name="Losada L.S."/>
            <person name="Zafar N."/>
            <person name="Nierman W."/>
        </authorList>
    </citation>
    <scope>NUCLEOTIDE SEQUENCE [LARGE SCALE GENOMIC DNA]</scope>
    <source>
        <strain evidence="5 6">123E</strain>
    </source>
</reference>
<dbReference type="AlphaFoldDB" id="A0A074RU36"/>
<evidence type="ECO:0000256" key="2">
    <source>
        <dbReference type="ARBA" id="ARBA00022771"/>
    </source>
</evidence>
<dbReference type="SUPFAM" id="SSF144232">
    <property type="entry name" value="HIT/MYND zinc finger-like"/>
    <property type="match status" value="1"/>
</dbReference>
<dbReference type="GO" id="GO:0008270">
    <property type="term" value="F:zinc ion binding"/>
    <property type="evidence" value="ECO:0007669"/>
    <property type="project" value="UniProtKB-KW"/>
</dbReference>
<evidence type="ECO:0000259" key="4">
    <source>
        <dbReference type="Pfam" id="PF01753"/>
    </source>
</evidence>
<evidence type="ECO:0000256" key="3">
    <source>
        <dbReference type="ARBA" id="ARBA00022833"/>
    </source>
</evidence>
<keyword evidence="2" id="KW-0863">Zinc-finger</keyword>
<dbReference type="HOGENOM" id="CLU_032504_2_0_1"/>
<proteinExistence type="predicted"/>
<name>A0A074RU36_9AGAM</name>
<keyword evidence="3" id="KW-0862">Zinc</keyword>
<evidence type="ECO:0000256" key="1">
    <source>
        <dbReference type="ARBA" id="ARBA00022723"/>
    </source>
</evidence>
<dbReference type="Pfam" id="PF01753">
    <property type="entry name" value="zf-MYND"/>
    <property type="match status" value="1"/>
</dbReference>
<evidence type="ECO:0000313" key="5">
    <source>
        <dbReference type="EMBL" id="KEP48800.1"/>
    </source>
</evidence>
<dbReference type="Proteomes" id="UP000027456">
    <property type="component" value="Unassembled WGS sequence"/>
</dbReference>
<feature type="domain" description="MYND-type" evidence="4">
    <location>
        <begin position="542"/>
        <end position="571"/>
    </location>
</feature>
<dbReference type="OrthoDB" id="2992428at2759"/>
<protein>
    <submittedName>
        <fullName evidence="5">MYND finger protein</fullName>
    </submittedName>
</protein>
<dbReference type="EMBL" id="AZST01000453">
    <property type="protein sequence ID" value="KEP48800.1"/>
    <property type="molecule type" value="Genomic_DNA"/>
</dbReference>
<comment type="caution">
    <text evidence="5">The sequence shown here is derived from an EMBL/GenBank/DDBJ whole genome shotgun (WGS) entry which is preliminary data.</text>
</comment>
<gene>
    <name evidence="5" type="ORF">V565_115350</name>
</gene>
<accession>A0A074RU36</accession>